<feature type="compositionally biased region" description="Polar residues" evidence="1">
    <location>
        <begin position="28"/>
        <end position="43"/>
    </location>
</feature>
<evidence type="ECO:0000256" key="2">
    <source>
        <dbReference type="SAM" id="SignalP"/>
    </source>
</evidence>
<dbReference type="EMBL" id="CADCWB010000094">
    <property type="protein sequence ID" value="CAA9515004.1"/>
    <property type="molecule type" value="Genomic_DNA"/>
</dbReference>
<feature type="chain" id="PRO_5026931729" evidence="2">
    <location>
        <begin position="25"/>
        <end position="119"/>
    </location>
</feature>
<evidence type="ECO:0000256" key="1">
    <source>
        <dbReference type="SAM" id="MobiDB-lite"/>
    </source>
</evidence>
<reference evidence="3" key="1">
    <citation type="submission" date="2020-02" db="EMBL/GenBank/DDBJ databases">
        <authorList>
            <person name="Meier V. D."/>
        </authorList>
    </citation>
    <scope>NUCLEOTIDE SEQUENCE</scope>
    <source>
        <strain evidence="3">AVDCRST_MAG62</strain>
    </source>
</reference>
<organism evidence="3">
    <name type="scientific">uncultured Sphingomonas sp</name>
    <dbReference type="NCBI Taxonomy" id="158754"/>
    <lineage>
        <taxon>Bacteria</taxon>
        <taxon>Pseudomonadati</taxon>
        <taxon>Pseudomonadota</taxon>
        <taxon>Alphaproteobacteria</taxon>
        <taxon>Sphingomonadales</taxon>
        <taxon>Sphingomonadaceae</taxon>
        <taxon>Sphingomonas</taxon>
        <taxon>environmental samples</taxon>
    </lineage>
</organism>
<protein>
    <submittedName>
        <fullName evidence="3">Uncharacterized protein</fullName>
    </submittedName>
</protein>
<dbReference type="AlphaFoldDB" id="A0A6J4T645"/>
<accession>A0A6J4T645</accession>
<keyword evidence="2" id="KW-0732">Signal</keyword>
<evidence type="ECO:0000313" key="3">
    <source>
        <dbReference type="EMBL" id="CAA9515004.1"/>
    </source>
</evidence>
<gene>
    <name evidence="3" type="ORF">AVDCRST_MAG62-760</name>
</gene>
<feature type="region of interest" description="Disordered" evidence="1">
    <location>
        <begin position="28"/>
        <end position="55"/>
    </location>
</feature>
<feature type="signal peptide" evidence="2">
    <location>
        <begin position="1"/>
        <end position="24"/>
    </location>
</feature>
<proteinExistence type="predicted"/>
<name>A0A6J4T645_9SPHN</name>
<sequence length="119" mass="13236">MSRLLLAATACLATGILPEATAHAQLAGSSGTRVHSGPYSQIGSAPIGRPDGDRRRGRNVVLYNGFGYSPDWGYYNNRSFAPDSFNDWWHDRPDRSMPRWVGQNGNCERQYWSGGGWRC</sequence>